<gene>
    <name evidence="1" type="ORF">CRENPOLYSF2_4100002</name>
</gene>
<evidence type="ECO:0000313" key="1">
    <source>
        <dbReference type="EMBL" id="SJM94586.1"/>
    </source>
</evidence>
<name>A0A1R4HEE8_9GAMM</name>
<organism evidence="1 2">
    <name type="scientific">Crenothrix polyspora</name>
    <dbReference type="NCBI Taxonomy" id="360316"/>
    <lineage>
        <taxon>Bacteria</taxon>
        <taxon>Pseudomonadati</taxon>
        <taxon>Pseudomonadota</taxon>
        <taxon>Gammaproteobacteria</taxon>
        <taxon>Methylococcales</taxon>
        <taxon>Crenotrichaceae</taxon>
        <taxon>Crenothrix</taxon>
    </lineage>
</organism>
<accession>A0A1R4HEE8</accession>
<dbReference type="OrthoDB" id="5567255at2"/>
<proteinExistence type="predicted"/>
<dbReference type="AlphaFoldDB" id="A0A1R4HEE8"/>
<dbReference type="EMBL" id="FUKJ01000347">
    <property type="protein sequence ID" value="SJM94586.1"/>
    <property type="molecule type" value="Genomic_DNA"/>
</dbReference>
<protein>
    <submittedName>
        <fullName evidence="1">Uncharacterized protein</fullName>
    </submittedName>
</protein>
<sequence>MKNNATISTKQDTRVEIDKRIVYHQAGHITAIYLGNKWKQLPDIYFQAIIKQQEQYGQVSHGKRIVSAEGGSLIPFPEAMPHDPLPQQEQYRCAFEADIINLLAGSLAEAKYVALCDGEVFNVNLIHLDALHSYGGSSDLDIITEYMERFISCKTERDQKRDELFMAAYSFVNKRVNWDTISALAEFIMAEPLGIINGNKVISLLESRLVA</sequence>
<evidence type="ECO:0000313" key="2">
    <source>
        <dbReference type="Proteomes" id="UP000195442"/>
    </source>
</evidence>
<dbReference type="Proteomes" id="UP000195442">
    <property type="component" value="Unassembled WGS sequence"/>
</dbReference>
<reference evidence="2" key="1">
    <citation type="submission" date="2017-02" db="EMBL/GenBank/DDBJ databases">
        <authorList>
            <person name="Daims H."/>
        </authorList>
    </citation>
    <scope>NUCLEOTIDE SEQUENCE [LARGE SCALE GENOMIC DNA]</scope>
</reference>
<keyword evidence="2" id="KW-1185">Reference proteome</keyword>
<dbReference type="RefSeq" id="WP_087147857.1">
    <property type="nucleotide sequence ID" value="NZ_FUKJ01000347.1"/>
</dbReference>